<reference evidence="1 2" key="1">
    <citation type="submission" date="2021-03" db="EMBL/GenBank/DDBJ databases">
        <title>Sequencing the genomes of 1000 actinobacteria strains.</title>
        <authorList>
            <person name="Klenk H.-P."/>
        </authorList>
    </citation>
    <scope>NUCLEOTIDE SEQUENCE [LARGE SCALE GENOMIC DNA]</scope>
    <source>
        <strain evidence="1 2">DSM 44580</strain>
    </source>
</reference>
<keyword evidence="2" id="KW-1185">Reference proteome</keyword>
<organism evidence="1 2">
    <name type="scientific">Crossiella equi</name>
    <dbReference type="NCBI Taxonomy" id="130796"/>
    <lineage>
        <taxon>Bacteria</taxon>
        <taxon>Bacillati</taxon>
        <taxon>Actinomycetota</taxon>
        <taxon>Actinomycetes</taxon>
        <taxon>Pseudonocardiales</taxon>
        <taxon>Pseudonocardiaceae</taxon>
        <taxon>Crossiella</taxon>
    </lineage>
</organism>
<sequence length="415" mass="44000">MVSDEPPRPAEDRDSFYAGIAGLAPVLGELACHRELNGDETALAAGIIDRLGRASATVRVDASLYDGLAGDVTALRLLAPGRERVAMERLAELRTPTGWEPVPSTSAESNGPATDIISGSAGVVLAAAWAGGEASAGIITTGGEALLQVAEPTETGLDWRMWPGYRSSTPNFSHGTAGVAATLAVAGHVLDRADFVAAARRGAEHLLGIGSLEDGGFIVEHTIPRSQREVEPVTYNWCHGPAGTSQLFAALARAGVEQVGGFEVGELRRRCLHSVLTSGVPRRLRPGFWDNDGRCCGTAGVGDILLDAAQDTTDEPYAALLLRGAETMADALVERAIRDGAGVRWRFVEHRQDPPLLPPRTVWMQGAAGIATFLLRFARVLEDGLTAAVVDRPDQWWTVPERLCVTRTGHVDVAV</sequence>
<dbReference type="SMART" id="SM01260">
    <property type="entry name" value="LANC_like"/>
    <property type="match status" value="1"/>
</dbReference>
<gene>
    <name evidence="1" type="ORF">JOF53_006515</name>
</gene>
<proteinExistence type="predicted"/>
<dbReference type="Gene3D" id="1.50.10.10">
    <property type="match status" value="1"/>
</dbReference>
<dbReference type="PRINTS" id="PR01950">
    <property type="entry name" value="LANCSUPER"/>
</dbReference>
<comment type="caution">
    <text evidence="1">The sequence shown here is derived from an EMBL/GenBank/DDBJ whole genome shotgun (WGS) entry which is preliminary data.</text>
</comment>
<dbReference type="RefSeq" id="WP_209707453.1">
    <property type="nucleotide sequence ID" value="NZ_JAGIOO010000001.1"/>
</dbReference>
<dbReference type="SUPFAM" id="SSF158745">
    <property type="entry name" value="LanC-like"/>
    <property type="match status" value="1"/>
</dbReference>
<accession>A0ABS5AM46</accession>
<evidence type="ECO:0000313" key="2">
    <source>
        <dbReference type="Proteomes" id="UP001519363"/>
    </source>
</evidence>
<dbReference type="EMBL" id="JAGIOO010000001">
    <property type="protein sequence ID" value="MBP2477643.1"/>
    <property type="molecule type" value="Genomic_DNA"/>
</dbReference>
<dbReference type="Pfam" id="PF05147">
    <property type="entry name" value="LANC_like"/>
    <property type="match status" value="1"/>
</dbReference>
<dbReference type="CDD" id="cd04434">
    <property type="entry name" value="LanC_like"/>
    <property type="match status" value="1"/>
</dbReference>
<dbReference type="Proteomes" id="UP001519363">
    <property type="component" value="Unassembled WGS sequence"/>
</dbReference>
<dbReference type="InterPro" id="IPR012341">
    <property type="entry name" value="6hp_glycosidase-like_sf"/>
</dbReference>
<name>A0ABS5AM46_9PSEU</name>
<protein>
    <submittedName>
        <fullName evidence="1">Lantibiotic modifying enzyme</fullName>
    </submittedName>
</protein>
<dbReference type="InterPro" id="IPR007822">
    <property type="entry name" value="LANC-like"/>
</dbReference>
<evidence type="ECO:0000313" key="1">
    <source>
        <dbReference type="EMBL" id="MBP2477643.1"/>
    </source>
</evidence>